<dbReference type="RefSeq" id="XP_026682978.1">
    <property type="nucleotide sequence ID" value="XM_026827177.1"/>
</dbReference>
<organism evidence="2 4">
    <name type="scientific">Diaphorina citri</name>
    <name type="common">Asian citrus psyllid</name>
    <dbReference type="NCBI Taxonomy" id="121845"/>
    <lineage>
        <taxon>Eukaryota</taxon>
        <taxon>Metazoa</taxon>
        <taxon>Ecdysozoa</taxon>
        <taxon>Arthropoda</taxon>
        <taxon>Hexapoda</taxon>
        <taxon>Insecta</taxon>
        <taxon>Pterygota</taxon>
        <taxon>Neoptera</taxon>
        <taxon>Paraneoptera</taxon>
        <taxon>Hemiptera</taxon>
        <taxon>Sternorrhyncha</taxon>
        <taxon>Psylloidea</taxon>
        <taxon>Psyllidae</taxon>
        <taxon>Diaphorininae</taxon>
        <taxon>Diaphorina</taxon>
    </lineage>
</organism>
<evidence type="ECO:0000313" key="3">
    <source>
        <dbReference type="RefSeq" id="XP_026682977.1"/>
    </source>
</evidence>
<dbReference type="KEGG" id="dci:103514121"/>
<dbReference type="PaxDb" id="121845-A0A3Q0J7P4"/>
<dbReference type="RefSeq" id="XP_026682977.1">
    <property type="nucleotide sequence ID" value="XM_026827176.1"/>
</dbReference>
<feature type="transmembrane region" description="Helical" evidence="1">
    <location>
        <begin position="28"/>
        <end position="46"/>
    </location>
</feature>
<dbReference type="Proteomes" id="UP000079169">
    <property type="component" value="Unplaced"/>
</dbReference>
<evidence type="ECO:0000313" key="4">
    <source>
        <dbReference type="RefSeq" id="XP_026682978.1"/>
    </source>
</evidence>
<gene>
    <name evidence="3 4" type="primary">LOC103514121</name>
</gene>
<evidence type="ECO:0000256" key="1">
    <source>
        <dbReference type="SAM" id="Phobius"/>
    </source>
</evidence>
<sequence length="189" mass="22697">MEYRKSSLFANLRPLLKCPFRNRTLKKIFVIFIICLLYHFIFFVIYEKFHSLNHTNETIIEVDELKTNIGENIANGDNEEFKYDDVKVANELLDDFKADQIDEENHIDNLIKEYERIREMEGKNRLFTDLMKISRHSQNLDGISERIKTDEVDRNGAYQHIKDRDYVQHYGRFTEAKPIQYEYANYVNL</sequence>
<evidence type="ECO:0000313" key="2">
    <source>
        <dbReference type="Proteomes" id="UP000079169"/>
    </source>
</evidence>
<dbReference type="AlphaFoldDB" id="A0A3Q0J7P4"/>
<keyword evidence="2" id="KW-1185">Reference proteome</keyword>
<protein>
    <submittedName>
        <fullName evidence="3 4">Uncharacterized protein LOC103514121</fullName>
    </submittedName>
</protein>
<name>A0A3Q0J7P4_DIACI</name>
<accession>A0A3Q0J7P4</accession>
<keyword evidence="1" id="KW-0812">Transmembrane</keyword>
<reference evidence="3 4" key="1">
    <citation type="submission" date="2025-04" db="UniProtKB">
        <authorList>
            <consortium name="RefSeq"/>
        </authorList>
    </citation>
    <scope>IDENTIFICATION</scope>
</reference>
<keyword evidence="1" id="KW-0472">Membrane</keyword>
<proteinExistence type="predicted"/>
<keyword evidence="1" id="KW-1133">Transmembrane helix</keyword>
<dbReference type="GeneID" id="103514121"/>